<reference evidence="7" key="2">
    <citation type="journal article" date="2021" name="PeerJ">
        <title>Extensive microbial diversity within the chicken gut microbiome revealed by metagenomics and culture.</title>
        <authorList>
            <person name="Gilroy R."/>
            <person name="Ravi A."/>
            <person name="Getino M."/>
            <person name="Pursley I."/>
            <person name="Horton D.L."/>
            <person name="Alikhan N.F."/>
            <person name="Baker D."/>
            <person name="Gharbi K."/>
            <person name="Hall N."/>
            <person name="Watson M."/>
            <person name="Adriaenssens E.M."/>
            <person name="Foster-Nyarko E."/>
            <person name="Jarju S."/>
            <person name="Secka A."/>
            <person name="Antonio M."/>
            <person name="Oren A."/>
            <person name="Chaudhuri R.R."/>
            <person name="La Ragione R."/>
            <person name="Hildebrand F."/>
            <person name="Pallen M.J."/>
        </authorList>
    </citation>
    <scope>NUCLEOTIDE SEQUENCE</scope>
    <source>
        <strain evidence="7">35461</strain>
    </source>
</reference>
<proteinExistence type="inferred from homology"/>
<dbReference type="PANTHER" id="PTHR42714">
    <property type="entry name" value="TRNA MODIFICATION GTPASE GTPBP3"/>
    <property type="match status" value="1"/>
</dbReference>
<organism evidence="7 8">
    <name type="scientific">Candidatus Spyradenecus faecavium</name>
    <dbReference type="NCBI Taxonomy" id="2840947"/>
    <lineage>
        <taxon>Bacteria</taxon>
        <taxon>Pseudomonadati</taxon>
        <taxon>Lentisphaerota</taxon>
        <taxon>Lentisphaeria</taxon>
        <taxon>Lentisphaerales</taxon>
        <taxon>Lentisphaeraceae</taxon>
        <taxon>Lentisphaeraceae incertae sedis</taxon>
        <taxon>Candidatus Spyradenecus</taxon>
    </lineage>
</organism>
<evidence type="ECO:0000256" key="2">
    <source>
        <dbReference type="ARBA" id="ARBA00022694"/>
    </source>
</evidence>
<gene>
    <name evidence="7" type="primary">mnmE</name>
    <name evidence="7" type="ORF">IAC79_01755</name>
</gene>
<dbReference type="GO" id="GO:0005829">
    <property type="term" value="C:cytosol"/>
    <property type="evidence" value="ECO:0007669"/>
    <property type="project" value="TreeGrafter"/>
</dbReference>
<dbReference type="PROSITE" id="PS51709">
    <property type="entry name" value="G_TRME"/>
    <property type="match status" value="1"/>
</dbReference>
<feature type="domain" description="TrmE-type G" evidence="6">
    <location>
        <begin position="219"/>
        <end position="319"/>
    </location>
</feature>
<evidence type="ECO:0000313" key="7">
    <source>
        <dbReference type="EMBL" id="HIV08825.1"/>
    </source>
</evidence>
<dbReference type="Gene3D" id="3.40.50.300">
    <property type="entry name" value="P-loop containing nucleotide triphosphate hydrolases"/>
    <property type="match status" value="1"/>
</dbReference>
<comment type="caution">
    <text evidence="7">The sequence shown here is derived from an EMBL/GenBank/DDBJ whole genome shotgun (WGS) entry which is preliminary data.</text>
</comment>
<dbReference type="Gene3D" id="3.30.1360.120">
    <property type="entry name" value="Probable tRNA modification gtpase trme, domain 1"/>
    <property type="match status" value="1"/>
</dbReference>
<dbReference type="Proteomes" id="UP000886845">
    <property type="component" value="Unassembled WGS sequence"/>
</dbReference>
<reference evidence="7" key="1">
    <citation type="submission" date="2020-10" db="EMBL/GenBank/DDBJ databases">
        <authorList>
            <person name="Gilroy R."/>
        </authorList>
    </citation>
    <scope>NUCLEOTIDE SEQUENCE</scope>
    <source>
        <strain evidence="7">35461</strain>
    </source>
</reference>
<dbReference type="EMBL" id="DVOR01000058">
    <property type="protein sequence ID" value="HIV08825.1"/>
    <property type="molecule type" value="Genomic_DNA"/>
</dbReference>
<evidence type="ECO:0000256" key="5">
    <source>
        <dbReference type="ARBA" id="ARBA00023134"/>
    </source>
</evidence>
<evidence type="ECO:0000313" key="8">
    <source>
        <dbReference type="Proteomes" id="UP000886845"/>
    </source>
</evidence>
<accession>A0A9D1NMR9</accession>
<dbReference type="Gene3D" id="1.20.120.430">
    <property type="entry name" value="tRNA modification GTPase MnmE domain 2"/>
    <property type="match status" value="1"/>
</dbReference>
<protein>
    <submittedName>
        <fullName evidence="7">tRNA uridine-5-carboxymethylaminomethyl(34) synthesis GTPase MnmE</fullName>
    </submittedName>
</protein>
<dbReference type="InterPro" id="IPR006073">
    <property type="entry name" value="GTP-bd"/>
</dbReference>
<dbReference type="InterPro" id="IPR031168">
    <property type="entry name" value="G_TrmE"/>
</dbReference>
<dbReference type="InterPro" id="IPR004520">
    <property type="entry name" value="GTPase_MnmE"/>
</dbReference>
<dbReference type="GO" id="GO:0003924">
    <property type="term" value="F:GTPase activity"/>
    <property type="evidence" value="ECO:0007669"/>
    <property type="project" value="InterPro"/>
</dbReference>
<feature type="non-terminal residue" evidence="7">
    <location>
        <position position="319"/>
    </location>
</feature>
<dbReference type="NCBIfam" id="TIGR00231">
    <property type="entry name" value="small_GTP"/>
    <property type="match status" value="1"/>
</dbReference>
<evidence type="ECO:0000259" key="6">
    <source>
        <dbReference type="PROSITE" id="PS51709"/>
    </source>
</evidence>
<dbReference type="NCBIfam" id="TIGR00450">
    <property type="entry name" value="mnmE_trmE_thdF"/>
    <property type="match status" value="1"/>
</dbReference>
<dbReference type="GO" id="GO:0002098">
    <property type="term" value="P:tRNA wobble uridine modification"/>
    <property type="evidence" value="ECO:0007669"/>
    <property type="project" value="TreeGrafter"/>
</dbReference>
<dbReference type="InterPro" id="IPR027417">
    <property type="entry name" value="P-loop_NTPase"/>
</dbReference>
<keyword evidence="5" id="KW-0342">GTP-binding</keyword>
<keyword evidence="3" id="KW-0547">Nucleotide-binding</keyword>
<sequence>MGEPIAALATAPGLGGVALIRLSGEGAYALADRLAPRLDPPPSARPAGTFAYATLRTPEGDPLDDAVLLFYRAPRSYTGEDTVELCVHGGAVVPRRVLEALFRLGARPAGPGEFTRRAFLNGRLDLTQAEAVADLIAAKTPRAEQAARANLRGRLSNALGPLYDDALALSADVEHLLDFDEGELPPDFADRAAARLDALAARAHALLATWRQGRLLRQGALVVLAGPPNAGKSTLLNALLGADRAIVSPEPGTTRDSIEEALDLDGVPVRLVDTAGLRDAPGDVERQGVARARDLIARADVVLCLLPPGETPPPDLPPT</sequence>
<evidence type="ECO:0000256" key="4">
    <source>
        <dbReference type="ARBA" id="ARBA00022958"/>
    </source>
</evidence>
<dbReference type="PRINTS" id="PR00326">
    <property type="entry name" value="GTP1OBG"/>
</dbReference>
<evidence type="ECO:0000256" key="3">
    <source>
        <dbReference type="ARBA" id="ARBA00022741"/>
    </source>
</evidence>
<dbReference type="InterPro" id="IPR027368">
    <property type="entry name" value="MnmE_dom2"/>
</dbReference>
<dbReference type="Pfam" id="PF10396">
    <property type="entry name" value="TrmE_N"/>
    <property type="match status" value="1"/>
</dbReference>
<keyword evidence="2" id="KW-0819">tRNA processing</keyword>
<dbReference type="SUPFAM" id="SSF52540">
    <property type="entry name" value="P-loop containing nucleoside triphosphate hydrolases"/>
    <property type="match status" value="1"/>
</dbReference>
<keyword evidence="4" id="KW-0630">Potassium</keyword>
<dbReference type="CDD" id="cd14858">
    <property type="entry name" value="TrmE_N"/>
    <property type="match status" value="1"/>
</dbReference>
<dbReference type="InterPro" id="IPR018948">
    <property type="entry name" value="GTP-bd_TrmE_N"/>
</dbReference>
<dbReference type="GO" id="GO:0030488">
    <property type="term" value="P:tRNA methylation"/>
    <property type="evidence" value="ECO:0007669"/>
    <property type="project" value="TreeGrafter"/>
</dbReference>
<comment type="similarity">
    <text evidence="1">Belongs to the TRAFAC class TrmE-Era-EngA-EngB-Septin-like GTPase superfamily. TrmE GTPase family.</text>
</comment>
<name>A0A9D1NMR9_9BACT</name>
<dbReference type="PANTHER" id="PTHR42714:SF2">
    <property type="entry name" value="TRNA MODIFICATION GTPASE GTPBP3, MITOCHONDRIAL"/>
    <property type="match status" value="1"/>
</dbReference>
<dbReference type="GO" id="GO:0005525">
    <property type="term" value="F:GTP binding"/>
    <property type="evidence" value="ECO:0007669"/>
    <property type="project" value="UniProtKB-KW"/>
</dbReference>
<dbReference type="InterPro" id="IPR027266">
    <property type="entry name" value="TrmE/GcvT-like"/>
</dbReference>
<dbReference type="SUPFAM" id="SSF103025">
    <property type="entry name" value="Folate-binding domain"/>
    <property type="match status" value="1"/>
</dbReference>
<dbReference type="AlphaFoldDB" id="A0A9D1NMR9"/>
<dbReference type="CDD" id="cd04164">
    <property type="entry name" value="trmE"/>
    <property type="match status" value="1"/>
</dbReference>
<evidence type="ECO:0000256" key="1">
    <source>
        <dbReference type="ARBA" id="ARBA00011043"/>
    </source>
</evidence>
<dbReference type="Pfam" id="PF01926">
    <property type="entry name" value="MMR_HSR1"/>
    <property type="match status" value="1"/>
</dbReference>
<dbReference type="InterPro" id="IPR005225">
    <property type="entry name" value="Small_GTP-bd"/>
</dbReference>